<accession>A0ABX2AZG2</accession>
<name>A0ABX2AZG2_9BACT</name>
<keyword evidence="2" id="KW-1185">Reference proteome</keyword>
<proteinExistence type="predicted"/>
<dbReference type="PROSITE" id="PS51257">
    <property type="entry name" value="PROKAR_LIPOPROTEIN"/>
    <property type="match status" value="1"/>
</dbReference>
<dbReference type="RefSeq" id="WP_172343524.1">
    <property type="nucleotide sequence ID" value="NZ_CASTNK010000001.1"/>
</dbReference>
<organism evidence="1 2">
    <name type="scientific">Xylanibacter caecicola</name>
    <dbReference type="NCBI Taxonomy" id="2736294"/>
    <lineage>
        <taxon>Bacteria</taxon>
        <taxon>Pseudomonadati</taxon>
        <taxon>Bacteroidota</taxon>
        <taxon>Bacteroidia</taxon>
        <taxon>Bacteroidales</taxon>
        <taxon>Prevotellaceae</taxon>
        <taxon>Xylanibacter</taxon>
    </lineage>
</organism>
<reference evidence="1 2" key="1">
    <citation type="submission" date="2020-05" db="EMBL/GenBank/DDBJ databases">
        <title>Distinct polysaccharide utilization as determinants for interspecies competition between intestinal Prevotella spp.</title>
        <authorList>
            <person name="Galvez E.J.C."/>
            <person name="Iljazovic A."/>
            <person name="Strowig T."/>
        </authorList>
    </citation>
    <scope>NUCLEOTIDE SEQUENCE [LARGE SCALE GENOMIC DNA]</scope>
    <source>
        <strain evidence="1 2">PCHR</strain>
    </source>
</reference>
<evidence type="ECO:0000313" key="1">
    <source>
        <dbReference type="EMBL" id="NPE23993.1"/>
    </source>
</evidence>
<sequence length="166" mass="18571">MKKLVFTVLAACVLAGCSVLREGDGMTRAERKEAKRNMITNALDGRRYVIEVRTANPQRYTQVPLDYGYSLEIAGDTLKSYLPYYGRAYNIPYGGGKGLNFTAPISGYDDRGSRRGVRHIELTAKNDEDTYLYIIDVSDSGYATIDVSSRERERISFNGEMSLAMP</sequence>
<dbReference type="Gene3D" id="2.40.128.410">
    <property type="match status" value="1"/>
</dbReference>
<dbReference type="Pfam" id="PF14059">
    <property type="entry name" value="DUF4251"/>
    <property type="match status" value="1"/>
</dbReference>
<evidence type="ECO:0000313" key="2">
    <source>
        <dbReference type="Proteomes" id="UP000820977"/>
    </source>
</evidence>
<gene>
    <name evidence="1" type="ORF">HPS54_00430</name>
</gene>
<protein>
    <submittedName>
        <fullName evidence="1">DUF4251 domain-containing protein</fullName>
    </submittedName>
</protein>
<dbReference type="InterPro" id="IPR025347">
    <property type="entry name" value="DUF4251"/>
</dbReference>
<comment type="caution">
    <text evidence="1">The sequence shown here is derived from an EMBL/GenBank/DDBJ whole genome shotgun (WGS) entry which is preliminary data.</text>
</comment>
<dbReference type="Proteomes" id="UP000820977">
    <property type="component" value="Unassembled WGS sequence"/>
</dbReference>
<dbReference type="EMBL" id="JABKKJ010000001">
    <property type="protein sequence ID" value="NPE23993.1"/>
    <property type="molecule type" value="Genomic_DNA"/>
</dbReference>